<dbReference type="EMBL" id="JAWZYT010001328">
    <property type="protein sequence ID" value="KAK4313316.1"/>
    <property type="molecule type" value="Genomic_DNA"/>
</dbReference>
<evidence type="ECO:0000313" key="4">
    <source>
        <dbReference type="EMBL" id="KAK4317518.1"/>
    </source>
</evidence>
<evidence type="ECO:0000256" key="1">
    <source>
        <dbReference type="SAM" id="MobiDB-lite"/>
    </source>
</evidence>
<evidence type="ECO:0000313" key="3">
    <source>
        <dbReference type="EMBL" id="KAK4313316.1"/>
    </source>
</evidence>
<dbReference type="InterPro" id="IPR012337">
    <property type="entry name" value="RNaseH-like_sf"/>
</dbReference>
<evidence type="ECO:0000259" key="2">
    <source>
        <dbReference type="Pfam" id="PF05699"/>
    </source>
</evidence>
<feature type="region of interest" description="Disordered" evidence="1">
    <location>
        <begin position="314"/>
        <end position="342"/>
    </location>
</feature>
<dbReference type="PANTHER" id="PTHR37162:SF1">
    <property type="entry name" value="BED-TYPE DOMAIN-CONTAINING PROTEIN"/>
    <property type="match status" value="1"/>
</dbReference>
<dbReference type="GO" id="GO:0046983">
    <property type="term" value="F:protein dimerization activity"/>
    <property type="evidence" value="ECO:0007669"/>
    <property type="project" value="InterPro"/>
</dbReference>
<protein>
    <recommendedName>
        <fullName evidence="2">HAT C-terminal dimerisation domain-containing protein</fullName>
    </recommendedName>
</protein>
<gene>
    <name evidence="4" type="ORF">Pmani_011409</name>
    <name evidence="3" type="ORF">Pmani_015325</name>
</gene>
<dbReference type="InterPro" id="IPR008906">
    <property type="entry name" value="HATC_C_dom"/>
</dbReference>
<proteinExistence type="predicted"/>
<organism evidence="4 5">
    <name type="scientific">Petrolisthes manimaculis</name>
    <dbReference type="NCBI Taxonomy" id="1843537"/>
    <lineage>
        <taxon>Eukaryota</taxon>
        <taxon>Metazoa</taxon>
        <taxon>Ecdysozoa</taxon>
        <taxon>Arthropoda</taxon>
        <taxon>Crustacea</taxon>
        <taxon>Multicrustacea</taxon>
        <taxon>Malacostraca</taxon>
        <taxon>Eumalacostraca</taxon>
        <taxon>Eucarida</taxon>
        <taxon>Decapoda</taxon>
        <taxon>Pleocyemata</taxon>
        <taxon>Anomura</taxon>
        <taxon>Galatheoidea</taxon>
        <taxon>Porcellanidae</taxon>
        <taxon>Petrolisthes</taxon>
    </lineage>
</organism>
<dbReference type="EMBL" id="JAWZYT010000916">
    <property type="protein sequence ID" value="KAK4317518.1"/>
    <property type="molecule type" value="Genomic_DNA"/>
</dbReference>
<dbReference type="Pfam" id="PF05699">
    <property type="entry name" value="Dimer_Tnp_hAT"/>
    <property type="match status" value="1"/>
</dbReference>
<evidence type="ECO:0000313" key="5">
    <source>
        <dbReference type="Proteomes" id="UP001292094"/>
    </source>
</evidence>
<feature type="domain" description="HAT C-terminal dimerisation" evidence="2">
    <location>
        <begin position="205"/>
        <end position="283"/>
    </location>
</feature>
<keyword evidence="5" id="KW-1185">Reference proteome</keyword>
<comment type="caution">
    <text evidence="4">The sequence shown here is derived from an EMBL/GenBank/DDBJ whole genome shotgun (WGS) entry which is preliminary data.</text>
</comment>
<dbReference type="Proteomes" id="UP001292094">
    <property type="component" value="Unassembled WGS sequence"/>
</dbReference>
<accession>A0AAE1Q045</accession>
<dbReference type="SUPFAM" id="SSF53098">
    <property type="entry name" value="Ribonuclease H-like"/>
    <property type="match status" value="1"/>
</dbReference>
<dbReference type="PANTHER" id="PTHR37162">
    <property type="entry name" value="HAT FAMILY DIMERISATION DOMAINCONTAINING PROTEIN-RELATED"/>
    <property type="match status" value="1"/>
</dbReference>
<feature type="compositionally biased region" description="Acidic residues" evidence="1">
    <location>
        <begin position="329"/>
        <end position="342"/>
    </location>
</feature>
<dbReference type="AlphaFoldDB" id="A0AAE1Q045"/>
<sequence>MSIVSAIVRILQQWDELKTHFEIARRDERCFTAQLLYEMFSDKKNYVFLIFLKHILGEVQSVNKKFESEVQDPTKLLNDLVSLVDSITAKIIIPGRKLKEGESLQNHLDPHPYLGYEFEKEMHQCKIPQEREIRERCIQFVVELAEQLRQRLPDNVKVLKKMSLLSVNECLNQIKPGILELAQMFVTNEEILTRIDFQWKKLHYMSWNQTSNTLDLWAEIASYRDASGENPFCDLSDLALTILSLPHSNADVERVFSHMNIVKSKLRNRLNLKSLNAILTIRYGLRRHGSSCHTYKLPQEVLKKIGTLRAYEATTQQPGSSKDEATLYSEEEIGDWELADLE</sequence>
<reference evidence="4" key="1">
    <citation type="submission" date="2023-11" db="EMBL/GenBank/DDBJ databases">
        <title>Genome assemblies of two species of porcelain crab, Petrolisthes cinctipes and Petrolisthes manimaculis (Anomura: Porcellanidae).</title>
        <authorList>
            <person name="Angst P."/>
        </authorList>
    </citation>
    <scope>NUCLEOTIDE SEQUENCE</scope>
    <source>
        <strain evidence="4">PB745_02</strain>
        <tissue evidence="4">Gill</tissue>
    </source>
</reference>
<name>A0AAE1Q045_9EUCA</name>